<accession>A0A401IPJ1</accession>
<protein>
    <submittedName>
        <fullName evidence="2">Wsv440-like protein</fullName>
    </submittedName>
</protein>
<feature type="compositionally biased region" description="Polar residues" evidence="1">
    <location>
        <begin position="353"/>
        <end position="372"/>
    </location>
</feature>
<evidence type="ECO:0000313" key="2">
    <source>
        <dbReference type="EMBL" id="GBG35538.1"/>
    </source>
</evidence>
<comment type="caution">
    <text evidence="2">The sequence shown here is derived from an EMBL/GenBank/DDBJ whole genome shotgun (WGS) entry which is preliminary data.</text>
</comment>
<feature type="compositionally biased region" description="Polar residues" evidence="1">
    <location>
        <begin position="334"/>
        <end position="344"/>
    </location>
</feature>
<organism evidence="2">
    <name type="scientific">Penaeus monodon endogenous nimavirus</name>
    <dbReference type="NCBI Taxonomy" id="2133795"/>
    <lineage>
        <taxon>Viruses</taxon>
        <taxon>Viruses incertae sedis</taxon>
        <taxon>Naldaviricetes</taxon>
        <taxon>Nimaviridae</taxon>
    </lineage>
</organism>
<evidence type="ECO:0000256" key="1">
    <source>
        <dbReference type="SAM" id="MobiDB-lite"/>
    </source>
</evidence>
<proteinExistence type="predicted"/>
<feature type="region of interest" description="Disordered" evidence="1">
    <location>
        <begin position="598"/>
        <end position="630"/>
    </location>
</feature>
<dbReference type="EMBL" id="BFCF01000001">
    <property type="protein sequence ID" value="GBG35538.1"/>
    <property type="molecule type" value="Genomic_DNA"/>
</dbReference>
<reference evidence="2" key="1">
    <citation type="journal article" date="2018" name="J. Virol.">
        <title>Crustacean Genome Exploration Reveals the Evolutionary Origin of White Spot Syndrome Virus.</title>
        <authorList>
            <person name="Kawato S."/>
            <person name="Shitara A."/>
            <person name="Wang Y."/>
            <person name="Nozaki R."/>
            <person name="Kondo H."/>
            <person name="Hirono I."/>
        </authorList>
    </citation>
    <scope>NUCLEOTIDE SEQUENCE</scope>
</reference>
<sequence length="630" mass="69393">MIINDQEKVIQVTQWYSRFNCSCPTSPRLLRLLSSLGGGVSATQIRSGVAVSSTTPSDCETKQPIPDRVADIVSNVLLERSLTIPRSLFSIFGLDCSNVVFCECSGSRPNYSAATMMVWQSNDDQYSHQPRNRLEVTCPLCSITRYKQSNSDEVPIPLPVYLRRRCLTNGFSLNPIIRETWNAYSALVSASGGCGRGMHQPSQAATFRGSWASLLLVEDNAQDKVYGLDGEFLVSNAVGSCLRLQQRCICSDLMYFVSAATAKDLSQFAFSPISLQILGGGEYLYGRYIIFRTGGPLDTLPSTANKGGGQRLFQQNGGTGRSDAIGSEMARRLSSASKKMTSPQIHRHRTHRPTSNGNHHIQHSMTTNSSTTDIGKNVISIQTMLHTVLSKGAVNRRHLSGSHALSINQLHAAVDAAVDAQMVGETKHLILPPPQIEELDVHEYIRQLCPVKVTVDLTMTNIGIEVARSCHADPPAFSKLLLPPVCNLLSPPIVSRIAFNRYRLVTGLGSFFDLVSIDIAQGVDKTITLDDRAIYGEFLNLLSTIKENCVTRIFNSASTEVLDVQSNIGVTISNGEAIQRELCSASILSMLASLTSPKREDMEQQLQERQQKQQNRHHQQQQQEQRDLKP</sequence>
<name>A0A401IPJ1_9VIRU</name>
<feature type="region of interest" description="Disordered" evidence="1">
    <location>
        <begin position="305"/>
        <end position="324"/>
    </location>
</feature>
<feature type="region of interest" description="Disordered" evidence="1">
    <location>
        <begin position="329"/>
        <end position="372"/>
    </location>
</feature>